<dbReference type="VEuPathDB" id="FungiDB:SPPG_06602"/>
<dbReference type="eggNOG" id="ENOG502S87J">
    <property type="taxonomic scope" value="Eukaryota"/>
</dbReference>
<protein>
    <submittedName>
        <fullName evidence="2">Uncharacterized protein</fullName>
    </submittedName>
</protein>
<feature type="region of interest" description="Disordered" evidence="1">
    <location>
        <begin position="176"/>
        <end position="255"/>
    </location>
</feature>
<accession>A0A0L0H9H6</accession>
<name>A0A0L0H9H6_SPIPD</name>
<sequence length="311" mass="34156">MTKAESEVRQDKGSSRLGTYMLQGWVLTDEPCPVPGCNIPLVRSKDRARKLCVLCDDPEHPHPPPSAKPESNVETTSVVNEITEEEEEELANILAEEDRTTPSNQVGETQDQEFARIRREQGNKASRLLGQKMLAGWTLLDENCPNGTCYGVPLVRNRQKQNYCVICERSYVDGQEVVRNPPNSPPAPQPSAAKELTNEPGPSTPVSRLEEGRPSPIPVPEKTPRSDEEREDVSKRRKLTTRPENIPRSGVASATGAAEQAALTIVALSKRLEDLRGILEGVTNPDESRVLCDAITSCANAIVACQAIKKF</sequence>
<dbReference type="GeneID" id="27689894"/>
<dbReference type="Pfam" id="PF06677">
    <property type="entry name" value="Auto_anti-p27"/>
    <property type="match status" value="2"/>
</dbReference>
<evidence type="ECO:0000313" key="2">
    <source>
        <dbReference type="EMBL" id="KNC98200.1"/>
    </source>
</evidence>
<dbReference type="OMA" id="MLKGWIL"/>
<keyword evidence="3" id="KW-1185">Reference proteome</keyword>
<dbReference type="AlphaFoldDB" id="A0A0L0H9H6"/>
<dbReference type="InterPro" id="IPR051888">
    <property type="entry name" value="UPF0148_domain"/>
</dbReference>
<feature type="compositionally biased region" description="Basic and acidic residues" evidence="1">
    <location>
        <begin position="222"/>
        <end position="234"/>
    </location>
</feature>
<proteinExistence type="predicted"/>
<gene>
    <name evidence="2" type="ORF">SPPG_06602</name>
</gene>
<evidence type="ECO:0000256" key="1">
    <source>
        <dbReference type="SAM" id="MobiDB-lite"/>
    </source>
</evidence>
<dbReference type="PANTHER" id="PTHR16537">
    <property type="entry name" value="SJOEGREN SYNDROME/SCLERODERMA AUTOANTIGEN 1"/>
    <property type="match status" value="1"/>
</dbReference>
<dbReference type="Proteomes" id="UP000053201">
    <property type="component" value="Unassembled WGS sequence"/>
</dbReference>
<reference evidence="2 3" key="1">
    <citation type="submission" date="2009-08" db="EMBL/GenBank/DDBJ databases">
        <title>The Genome Sequence of Spizellomyces punctatus strain DAOM BR117.</title>
        <authorList>
            <consortium name="The Broad Institute Genome Sequencing Platform"/>
            <person name="Russ C."/>
            <person name="Cuomo C."/>
            <person name="Shea T."/>
            <person name="Young S.K."/>
            <person name="Zeng Q."/>
            <person name="Koehrsen M."/>
            <person name="Haas B."/>
            <person name="Borodovsky M."/>
            <person name="Guigo R."/>
            <person name="Alvarado L."/>
            <person name="Berlin A."/>
            <person name="Bochicchio J."/>
            <person name="Borenstein D."/>
            <person name="Chapman S."/>
            <person name="Chen Z."/>
            <person name="Engels R."/>
            <person name="Freedman E."/>
            <person name="Gellesch M."/>
            <person name="Goldberg J."/>
            <person name="Griggs A."/>
            <person name="Gujja S."/>
            <person name="Heiman D."/>
            <person name="Hepburn T."/>
            <person name="Howarth C."/>
            <person name="Jen D."/>
            <person name="Larson L."/>
            <person name="Lewis B."/>
            <person name="Mehta T."/>
            <person name="Park D."/>
            <person name="Pearson M."/>
            <person name="Roberts A."/>
            <person name="Saif S."/>
            <person name="Shenoy N."/>
            <person name="Sisk P."/>
            <person name="Stolte C."/>
            <person name="Sykes S."/>
            <person name="Thomson T."/>
            <person name="Walk T."/>
            <person name="White J."/>
            <person name="Yandava C."/>
            <person name="Burger G."/>
            <person name="Gray M.W."/>
            <person name="Holland P.W.H."/>
            <person name="King N."/>
            <person name="Lang F.B.F."/>
            <person name="Roger A.J."/>
            <person name="Ruiz-Trillo I."/>
            <person name="Lander E."/>
            <person name="Nusbaum C."/>
        </authorList>
    </citation>
    <scope>NUCLEOTIDE SEQUENCE [LARGE SCALE GENOMIC DNA]</scope>
    <source>
        <strain evidence="2 3">DAOM BR117</strain>
    </source>
</reference>
<dbReference type="RefSeq" id="XP_016606240.1">
    <property type="nucleotide sequence ID" value="XM_016754803.1"/>
</dbReference>
<organism evidence="2 3">
    <name type="scientific">Spizellomyces punctatus (strain DAOM BR117)</name>
    <dbReference type="NCBI Taxonomy" id="645134"/>
    <lineage>
        <taxon>Eukaryota</taxon>
        <taxon>Fungi</taxon>
        <taxon>Fungi incertae sedis</taxon>
        <taxon>Chytridiomycota</taxon>
        <taxon>Chytridiomycota incertae sedis</taxon>
        <taxon>Chytridiomycetes</taxon>
        <taxon>Spizellomycetales</taxon>
        <taxon>Spizellomycetaceae</taxon>
        <taxon>Spizellomyces</taxon>
    </lineage>
</organism>
<dbReference type="PANTHER" id="PTHR16537:SF1">
    <property type="entry name" value="PROTEIN ZNRD2"/>
    <property type="match status" value="1"/>
</dbReference>
<dbReference type="EMBL" id="KQ257461">
    <property type="protein sequence ID" value="KNC98200.1"/>
    <property type="molecule type" value="Genomic_DNA"/>
</dbReference>
<evidence type="ECO:0000313" key="3">
    <source>
        <dbReference type="Proteomes" id="UP000053201"/>
    </source>
</evidence>
<dbReference type="InterPro" id="IPR009563">
    <property type="entry name" value="SSSCA1"/>
</dbReference>
<dbReference type="OrthoDB" id="28939at2759"/>
<dbReference type="InParanoid" id="A0A0L0H9H6"/>
<dbReference type="STRING" id="645134.A0A0L0H9H6"/>